<keyword evidence="1" id="KW-1133">Transmembrane helix</keyword>
<keyword evidence="2" id="KW-0732">Signal</keyword>
<evidence type="ECO:0000256" key="2">
    <source>
        <dbReference type="SAM" id="SignalP"/>
    </source>
</evidence>
<dbReference type="EMBL" id="PHWZ01000190">
    <property type="protein sequence ID" value="TEY59624.1"/>
    <property type="molecule type" value="Genomic_DNA"/>
</dbReference>
<evidence type="ECO:0008006" key="5">
    <source>
        <dbReference type="Google" id="ProtNLM"/>
    </source>
</evidence>
<name>A0A4Y8D0I5_9HELO</name>
<reference evidence="3 4" key="1">
    <citation type="submission" date="2017-11" db="EMBL/GenBank/DDBJ databases">
        <title>Comparative genomics of Botrytis spp.</title>
        <authorList>
            <person name="Valero-Jimenez C.A."/>
            <person name="Tapia P."/>
            <person name="Veloso J."/>
            <person name="Silva-Moreno E."/>
            <person name="Staats M."/>
            <person name="Valdes J.H."/>
            <person name="Van Kan J.A.L."/>
        </authorList>
    </citation>
    <scope>NUCLEOTIDE SEQUENCE [LARGE SCALE GENOMIC DNA]</scope>
    <source>
        <strain evidence="3 4">MUCL2830</strain>
    </source>
</reference>
<keyword evidence="1" id="KW-0472">Membrane</keyword>
<feature type="signal peptide" evidence="2">
    <location>
        <begin position="1"/>
        <end position="15"/>
    </location>
</feature>
<keyword evidence="1" id="KW-0812">Transmembrane</keyword>
<organism evidence="3 4">
    <name type="scientific">Botryotinia calthae</name>
    <dbReference type="NCBI Taxonomy" id="38488"/>
    <lineage>
        <taxon>Eukaryota</taxon>
        <taxon>Fungi</taxon>
        <taxon>Dikarya</taxon>
        <taxon>Ascomycota</taxon>
        <taxon>Pezizomycotina</taxon>
        <taxon>Leotiomycetes</taxon>
        <taxon>Helotiales</taxon>
        <taxon>Sclerotiniaceae</taxon>
        <taxon>Botryotinia</taxon>
    </lineage>
</organism>
<dbReference type="Proteomes" id="UP000297299">
    <property type="component" value="Unassembled WGS sequence"/>
</dbReference>
<gene>
    <name evidence="3" type="ORF">BOTCAL_0190g00120</name>
</gene>
<feature type="transmembrane region" description="Helical" evidence="1">
    <location>
        <begin position="225"/>
        <end position="249"/>
    </location>
</feature>
<proteinExistence type="predicted"/>
<evidence type="ECO:0000313" key="4">
    <source>
        <dbReference type="Proteomes" id="UP000297299"/>
    </source>
</evidence>
<sequence>MISLVFWALINSINASLVVLPSPIPTTTPKLPIILEKRQVTTSAETCGYADGNAMFPRSAAPGYFCGKDTQNSLWSFCSDAITAADCELYGYCFDKGACSAGCGVSGLISTTCQPYCFSELLVSNYQTYTHITCANAPGSAIWLAVPTITSPSPTTISSLSRAAVSISTLERTVTVSSSSFATNPKVSTSTPATISSTTALDPAATSKTGIASVSTEYSSSSMPVGAIIGGALGGLSLILLTVIALVMLKRRYTSTPKVAKNDPASELPGTTARSEIFEIHGGQFDRRASGLRSPSMVRKTSTAAFSVIH</sequence>
<accession>A0A4Y8D0I5</accession>
<keyword evidence="4" id="KW-1185">Reference proteome</keyword>
<comment type="caution">
    <text evidence="3">The sequence shown here is derived from an EMBL/GenBank/DDBJ whole genome shotgun (WGS) entry which is preliminary data.</text>
</comment>
<dbReference type="STRING" id="38488.A0A4Y8D0I5"/>
<protein>
    <recommendedName>
        <fullName evidence="5">Mid2 domain-containing protein</fullName>
    </recommendedName>
</protein>
<feature type="chain" id="PRO_5021499966" description="Mid2 domain-containing protein" evidence="2">
    <location>
        <begin position="16"/>
        <end position="310"/>
    </location>
</feature>
<dbReference type="OrthoDB" id="3539540at2759"/>
<evidence type="ECO:0000313" key="3">
    <source>
        <dbReference type="EMBL" id="TEY59624.1"/>
    </source>
</evidence>
<dbReference type="AlphaFoldDB" id="A0A4Y8D0I5"/>
<evidence type="ECO:0000256" key="1">
    <source>
        <dbReference type="SAM" id="Phobius"/>
    </source>
</evidence>